<protein>
    <submittedName>
        <fullName evidence="1">Uncharacterized protein</fullName>
    </submittedName>
</protein>
<comment type="caution">
    <text evidence="1">The sequence shown here is derived from an EMBL/GenBank/DDBJ whole genome shotgun (WGS) entry which is preliminary data.</text>
</comment>
<reference evidence="1" key="1">
    <citation type="submission" date="2023-07" db="EMBL/GenBank/DDBJ databases">
        <authorList>
            <consortium name="AG Swart"/>
            <person name="Singh M."/>
            <person name="Singh A."/>
            <person name="Seah K."/>
            <person name="Emmerich C."/>
        </authorList>
    </citation>
    <scope>NUCLEOTIDE SEQUENCE</scope>
    <source>
        <strain evidence="1">DP1</strain>
    </source>
</reference>
<gene>
    <name evidence="1" type="ORF">ECRASSUSDP1_LOCUS17076</name>
</gene>
<keyword evidence="2" id="KW-1185">Reference proteome</keyword>
<dbReference type="Proteomes" id="UP001295684">
    <property type="component" value="Unassembled WGS sequence"/>
</dbReference>
<dbReference type="EMBL" id="CAMPGE010017207">
    <property type="protein sequence ID" value="CAI2375712.1"/>
    <property type="molecule type" value="Genomic_DNA"/>
</dbReference>
<sequence length="263" mass="30333">MKPLSHKKSSTTHESRLIHQEQVLLKRVFSSIFTARIPVGFYAFNIEPDNLSIELTNGDKVAKDFAKISFAKDFEIYVQIRATGVKNKRIDKIIHNMKNRNVKDITIRCDSDHGGNINYSIVRTCLTLFPTENINCSLHEMHITDRMFIKLVKRCCGVNIIAFYGCIIERIDSTCLLGKKAALKVLFLYNCNNTQGSKIEQGDTLESILRFVSETTLKTCLSEIRFFETTSKSKIQDLKSKYYLQNLKFTKFSFDSFSYKEFI</sequence>
<evidence type="ECO:0000313" key="1">
    <source>
        <dbReference type="EMBL" id="CAI2375712.1"/>
    </source>
</evidence>
<evidence type="ECO:0000313" key="2">
    <source>
        <dbReference type="Proteomes" id="UP001295684"/>
    </source>
</evidence>
<accession>A0AAD2D0M9</accession>
<proteinExistence type="predicted"/>
<name>A0AAD2D0M9_EUPCR</name>
<dbReference type="AlphaFoldDB" id="A0AAD2D0M9"/>
<organism evidence="1 2">
    <name type="scientific">Euplotes crassus</name>
    <dbReference type="NCBI Taxonomy" id="5936"/>
    <lineage>
        <taxon>Eukaryota</taxon>
        <taxon>Sar</taxon>
        <taxon>Alveolata</taxon>
        <taxon>Ciliophora</taxon>
        <taxon>Intramacronucleata</taxon>
        <taxon>Spirotrichea</taxon>
        <taxon>Hypotrichia</taxon>
        <taxon>Euplotida</taxon>
        <taxon>Euplotidae</taxon>
        <taxon>Moneuplotes</taxon>
    </lineage>
</organism>